<keyword evidence="5 9" id="KW-0997">Cell inner membrane</keyword>
<dbReference type="EMBL" id="BAAADD010000002">
    <property type="protein sequence ID" value="GAA0562759.1"/>
    <property type="molecule type" value="Genomic_DNA"/>
</dbReference>
<evidence type="ECO:0000256" key="4">
    <source>
        <dbReference type="ARBA" id="ARBA00022475"/>
    </source>
</evidence>
<sequence length="472" mass="51828">MNRYLSDLIYAAAQRFKRFHAWSDRTIDQMFGGVDPDSQLAHAFKTDAEALEEAPVPLSAHIALYAVLTFLGLAIIWSIVGTLDRIVVAQGKIATRTPLIVMSPYTTSRIQQIRVLPGDHVKKGQILVSFDPAFAQADVAALEHKVKSSSAEVERLEAQLGGLPFTTAPDDPPERKTQGQIYTQEQASYAAEIAQRNSRISALNAQIKADVSAVDGLNNQLGMANKVVGIYQGLVAQKAGAPLDVMKAQSNAIDVQMRLQNTQGDLKKLTDQRAETAAERASFLDKWRSDHNQQLVKARQDLADARETLNKARQMKEYADLRAPANAVVLEIADRSVGSVMKEAETLVTLVPDGADLYAEANVPARDVSHLKVGNTVRVKLEAYPFQKYGTIDGRLDVLSADSVPLKEDEKTQLVYHARVRLLTPLAELAKRGLRVRPGMVLSAEIKTGKRTIASYVMNPILRTADEGMREP</sequence>
<evidence type="ECO:0000256" key="8">
    <source>
        <dbReference type="ARBA" id="ARBA00023136"/>
    </source>
</evidence>
<keyword evidence="14" id="KW-1185">Reference proteome</keyword>
<keyword evidence="10" id="KW-0175">Coiled coil</keyword>
<evidence type="ECO:0000259" key="12">
    <source>
        <dbReference type="Pfam" id="PF26002"/>
    </source>
</evidence>
<feature type="domain" description="AprE-like beta-barrel" evidence="12">
    <location>
        <begin position="357"/>
        <end position="449"/>
    </location>
</feature>
<keyword evidence="4 9" id="KW-1003">Cell membrane</keyword>
<dbReference type="Gene3D" id="1.10.287.470">
    <property type="entry name" value="Helix hairpin bin"/>
    <property type="match status" value="1"/>
</dbReference>
<gene>
    <name evidence="13" type="ORF">GCM10008942_09000</name>
</gene>
<dbReference type="Gene3D" id="2.40.30.170">
    <property type="match status" value="1"/>
</dbReference>
<proteinExistence type="inferred from homology"/>
<comment type="caution">
    <text evidence="13">The sequence shown here is derived from an EMBL/GenBank/DDBJ whole genome shotgun (WGS) entry which is preliminary data.</text>
</comment>
<keyword evidence="3 9" id="KW-0813">Transport</keyword>
<evidence type="ECO:0000259" key="11">
    <source>
        <dbReference type="Pfam" id="PF25994"/>
    </source>
</evidence>
<comment type="similarity">
    <text evidence="2 9">Belongs to the membrane fusion protein (MFP) (TC 8.A.1) family.</text>
</comment>
<evidence type="ECO:0000256" key="2">
    <source>
        <dbReference type="ARBA" id="ARBA00009477"/>
    </source>
</evidence>
<dbReference type="PANTHER" id="PTHR30386:SF26">
    <property type="entry name" value="TRANSPORT PROTEIN COMB"/>
    <property type="match status" value="1"/>
</dbReference>
<protein>
    <recommendedName>
        <fullName evidence="9">Membrane fusion protein (MFP) family protein</fullName>
    </recommendedName>
</protein>
<organism evidence="13 14">
    <name type="scientific">Rhizomicrobium electricum</name>
    <dbReference type="NCBI Taxonomy" id="480070"/>
    <lineage>
        <taxon>Bacteria</taxon>
        <taxon>Pseudomonadati</taxon>
        <taxon>Pseudomonadota</taxon>
        <taxon>Alphaproteobacteria</taxon>
        <taxon>Micropepsales</taxon>
        <taxon>Micropepsaceae</taxon>
        <taxon>Rhizomicrobium</taxon>
    </lineage>
</organism>
<dbReference type="Pfam" id="PF26002">
    <property type="entry name" value="Beta-barrel_AprE"/>
    <property type="match status" value="1"/>
</dbReference>
<evidence type="ECO:0000256" key="1">
    <source>
        <dbReference type="ARBA" id="ARBA00004377"/>
    </source>
</evidence>
<dbReference type="NCBIfam" id="TIGR01843">
    <property type="entry name" value="type_I_hlyD"/>
    <property type="match status" value="1"/>
</dbReference>
<dbReference type="InterPro" id="IPR050739">
    <property type="entry name" value="MFP"/>
</dbReference>
<dbReference type="InterPro" id="IPR010129">
    <property type="entry name" value="T1SS_HlyD"/>
</dbReference>
<dbReference type="RefSeq" id="WP_166932424.1">
    <property type="nucleotide sequence ID" value="NZ_BAAADD010000002.1"/>
</dbReference>
<dbReference type="Pfam" id="PF25994">
    <property type="entry name" value="HH_AprE"/>
    <property type="match status" value="1"/>
</dbReference>
<feature type="coiled-coil region" evidence="10">
    <location>
        <begin position="259"/>
        <end position="315"/>
    </location>
</feature>
<dbReference type="Proteomes" id="UP001499951">
    <property type="component" value="Unassembled WGS sequence"/>
</dbReference>
<evidence type="ECO:0000256" key="3">
    <source>
        <dbReference type="ARBA" id="ARBA00022448"/>
    </source>
</evidence>
<evidence type="ECO:0000313" key="14">
    <source>
        <dbReference type="Proteomes" id="UP001499951"/>
    </source>
</evidence>
<evidence type="ECO:0000256" key="5">
    <source>
        <dbReference type="ARBA" id="ARBA00022519"/>
    </source>
</evidence>
<evidence type="ECO:0000313" key="13">
    <source>
        <dbReference type="EMBL" id="GAA0562759.1"/>
    </source>
</evidence>
<dbReference type="Gene3D" id="2.40.50.100">
    <property type="match status" value="1"/>
</dbReference>
<dbReference type="PRINTS" id="PR01490">
    <property type="entry name" value="RTXTOXIND"/>
</dbReference>
<evidence type="ECO:0000256" key="9">
    <source>
        <dbReference type="RuleBase" id="RU365093"/>
    </source>
</evidence>
<evidence type="ECO:0000256" key="6">
    <source>
        <dbReference type="ARBA" id="ARBA00022692"/>
    </source>
</evidence>
<accession>A0ABN1EB05</accession>
<feature type="transmembrane region" description="Helical" evidence="9">
    <location>
        <begin position="62"/>
        <end position="83"/>
    </location>
</feature>
<feature type="domain" description="AprE-like long alpha-helical hairpin" evidence="11">
    <location>
        <begin position="135"/>
        <end position="314"/>
    </location>
</feature>
<evidence type="ECO:0000256" key="7">
    <source>
        <dbReference type="ARBA" id="ARBA00022989"/>
    </source>
</evidence>
<dbReference type="SUPFAM" id="SSF111369">
    <property type="entry name" value="HlyD-like secretion proteins"/>
    <property type="match status" value="1"/>
</dbReference>
<evidence type="ECO:0000256" key="10">
    <source>
        <dbReference type="SAM" id="Coils"/>
    </source>
</evidence>
<dbReference type="InterPro" id="IPR058982">
    <property type="entry name" value="Beta-barrel_AprE"/>
</dbReference>
<dbReference type="InterPro" id="IPR058781">
    <property type="entry name" value="HH_AprE-like"/>
</dbReference>
<dbReference type="PANTHER" id="PTHR30386">
    <property type="entry name" value="MEMBRANE FUSION SUBUNIT OF EMRAB-TOLC MULTIDRUG EFFLUX PUMP"/>
    <property type="match status" value="1"/>
</dbReference>
<reference evidence="13 14" key="1">
    <citation type="journal article" date="2019" name="Int. J. Syst. Evol. Microbiol.">
        <title>The Global Catalogue of Microorganisms (GCM) 10K type strain sequencing project: providing services to taxonomists for standard genome sequencing and annotation.</title>
        <authorList>
            <consortium name="The Broad Institute Genomics Platform"/>
            <consortium name="The Broad Institute Genome Sequencing Center for Infectious Disease"/>
            <person name="Wu L."/>
            <person name="Ma J."/>
        </authorList>
    </citation>
    <scope>NUCLEOTIDE SEQUENCE [LARGE SCALE GENOMIC DNA]</scope>
    <source>
        <strain evidence="13 14">JCM 15089</strain>
    </source>
</reference>
<comment type="subcellular location">
    <subcellularLocation>
        <location evidence="1 9">Cell inner membrane</location>
        <topology evidence="1 9">Single-pass membrane protein</topology>
    </subcellularLocation>
</comment>
<name>A0ABN1EB05_9PROT</name>
<keyword evidence="7 9" id="KW-1133">Transmembrane helix</keyword>
<keyword evidence="6 9" id="KW-0812">Transmembrane</keyword>
<keyword evidence="8 9" id="KW-0472">Membrane</keyword>